<evidence type="ECO:0000313" key="2">
    <source>
        <dbReference type="EMBL" id="RZU61432.1"/>
    </source>
</evidence>
<dbReference type="PANTHER" id="PTHR46233">
    <property type="entry name" value="HYDROXYACYLGLUTATHIONE HYDROLASE GLOC"/>
    <property type="match status" value="1"/>
</dbReference>
<dbReference type="GO" id="GO:0016787">
    <property type="term" value="F:hydrolase activity"/>
    <property type="evidence" value="ECO:0007669"/>
    <property type="project" value="UniProtKB-KW"/>
</dbReference>
<dbReference type="AlphaFoldDB" id="A0A4Q8AB97"/>
<dbReference type="OrthoDB" id="2971563at2"/>
<dbReference type="SMART" id="SM00849">
    <property type="entry name" value="Lactamase_B"/>
    <property type="match status" value="1"/>
</dbReference>
<reference evidence="2 3" key="1">
    <citation type="submission" date="2019-02" db="EMBL/GenBank/DDBJ databases">
        <title>Sequencing the genomes of 1000 actinobacteria strains.</title>
        <authorList>
            <person name="Klenk H.-P."/>
        </authorList>
    </citation>
    <scope>NUCLEOTIDE SEQUENCE [LARGE SCALE GENOMIC DNA]</scope>
    <source>
        <strain evidence="2 3">DSM 17364</strain>
    </source>
</reference>
<dbReference type="InterPro" id="IPR051453">
    <property type="entry name" value="MBL_Glyoxalase_II"/>
</dbReference>
<accession>A0A4Q8AB97</accession>
<dbReference type="SUPFAM" id="SSF56281">
    <property type="entry name" value="Metallo-hydrolase/oxidoreductase"/>
    <property type="match status" value="1"/>
</dbReference>
<evidence type="ECO:0000313" key="3">
    <source>
        <dbReference type="Proteomes" id="UP000292685"/>
    </source>
</evidence>
<gene>
    <name evidence="2" type="ORF">EV380_1002</name>
</gene>
<keyword evidence="3" id="KW-1185">Reference proteome</keyword>
<dbReference type="PANTHER" id="PTHR46233:SF1">
    <property type="entry name" value="CONSERVED PROTEIN"/>
    <property type="match status" value="1"/>
</dbReference>
<name>A0A4Q8AB97_9MICC</name>
<sequence length="222" mass="23620">MSTDTLRFSTDQVTVRSISVSDMHNNVYVITSRATGAQIVIDAADDADAIAALLAEAAGDAQSPVRVEWILTTHQHWDHVRALAAVAEATGAPLAAGVDDGPAIEAAERVRIERQLAQGDRLEVGDLVLDCVHLRGHTPGSIAFVLSGAGLEREIVFSGDSLFPGGLGNTWGDAARFAALYDDVVGRLFDVYDDADVLPGHGDATTLAAERPHLAEWKERGW</sequence>
<dbReference type="EMBL" id="SHLA01000001">
    <property type="protein sequence ID" value="RZU61432.1"/>
    <property type="molecule type" value="Genomic_DNA"/>
</dbReference>
<dbReference type="InterPro" id="IPR001279">
    <property type="entry name" value="Metallo-B-lactamas"/>
</dbReference>
<dbReference type="RefSeq" id="WP_130449749.1">
    <property type="nucleotide sequence ID" value="NZ_SHLA01000001.1"/>
</dbReference>
<proteinExistence type="predicted"/>
<keyword evidence="2" id="KW-0378">Hydrolase</keyword>
<organism evidence="2 3">
    <name type="scientific">Zhihengliuella halotolerans</name>
    <dbReference type="NCBI Taxonomy" id="370736"/>
    <lineage>
        <taxon>Bacteria</taxon>
        <taxon>Bacillati</taxon>
        <taxon>Actinomycetota</taxon>
        <taxon>Actinomycetes</taxon>
        <taxon>Micrococcales</taxon>
        <taxon>Micrococcaceae</taxon>
        <taxon>Zhihengliuella</taxon>
    </lineage>
</organism>
<comment type="caution">
    <text evidence="2">The sequence shown here is derived from an EMBL/GenBank/DDBJ whole genome shotgun (WGS) entry which is preliminary data.</text>
</comment>
<dbReference type="InterPro" id="IPR036866">
    <property type="entry name" value="RibonucZ/Hydroxyglut_hydro"/>
</dbReference>
<dbReference type="Gene3D" id="3.60.15.10">
    <property type="entry name" value="Ribonuclease Z/Hydroxyacylglutathione hydrolase-like"/>
    <property type="match status" value="1"/>
</dbReference>
<evidence type="ECO:0000259" key="1">
    <source>
        <dbReference type="SMART" id="SM00849"/>
    </source>
</evidence>
<dbReference type="CDD" id="cd06262">
    <property type="entry name" value="metallo-hydrolase-like_MBL-fold"/>
    <property type="match status" value="1"/>
</dbReference>
<dbReference type="Proteomes" id="UP000292685">
    <property type="component" value="Unassembled WGS sequence"/>
</dbReference>
<dbReference type="Pfam" id="PF00753">
    <property type="entry name" value="Lactamase_B"/>
    <property type="match status" value="1"/>
</dbReference>
<feature type="domain" description="Metallo-beta-lactamase" evidence="1">
    <location>
        <begin position="24"/>
        <end position="201"/>
    </location>
</feature>
<protein>
    <submittedName>
        <fullName evidence="2">Glyoxylase-like metal-dependent hydrolase (Beta-lactamase superfamily II)</fullName>
    </submittedName>
</protein>